<evidence type="ECO:0000256" key="3">
    <source>
        <dbReference type="SAM" id="SignalP"/>
    </source>
</evidence>
<keyword evidence="3" id="KW-0732">Signal</keyword>
<sequence>MPSLRLSPLPLSCLFLMMIHLLPALAFLSPVIPHTRTQLQSGMDPELITAGIPVIQMGVVAAASAVAGAFSQQPRIQELEKALLESQIALNETRLETQQKMTQLEDKLFEMDQEYEAQTTRFKKRYDNQMRDELEKAKDKIRTDYNFRLAIQTDKLKSEKLMDGLGIVAQSTDKEAQLSQVRIEKAQLAELNKRLEEALLKSNQELENMKAEASKKTFFGLF</sequence>
<evidence type="ECO:0000313" key="4">
    <source>
        <dbReference type="EMBL" id="GAX28006.1"/>
    </source>
</evidence>
<evidence type="ECO:0000313" key="5">
    <source>
        <dbReference type="Proteomes" id="UP000198406"/>
    </source>
</evidence>
<keyword evidence="5" id="KW-1185">Reference proteome</keyword>
<dbReference type="EMBL" id="BDSP01000263">
    <property type="protein sequence ID" value="GAX28006.1"/>
    <property type="molecule type" value="Genomic_DNA"/>
</dbReference>
<proteinExistence type="predicted"/>
<dbReference type="InParanoid" id="A0A1Z5KP02"/>
<evidence type="ECO:0000256" key="1">
    <source>
        <dbReference type="SAM" id="Coils"/>
    </source>
</evidence>
<keyword evidence="2" id="KW-1133">Transmembrane helix</keyword>
<keyword evidence="1" id="KW-0175">Coiled coil</keyword>
<gene>
    <name evidence="4" type="ORF">FisN_16Lh293</name>
</gene>
<organism evidence="4 5">
    <name type="scientific">Fistulifera solaris</name>
    <name type="common">Oleaginous diatom</name>
    <dbReference type="NCBI Taxonomy" id="1519565"/>
    <lineage>
        <taxon>Eukaryota</taxon>
        <taxon>Sar</taxon>
        <taxon>Stramenopiles</taxon>
        <taxon>Ochrophyta</taxon>
        <taxon>Bacillariophyta</taxon>
        <taxon>Bacillariophyceae</taxon>
        <taxon>Bacillariophycidae</taxon>
        <taxon>Naviculales</taxon>
        <taxon>Naviculaceae</taxon>
        <taxon>Fistulifera</taxon>
    </lineage>
</organism>
<protein>
    <submittedName>
        <fullName evidence="4">Uncharacterized protein</fullName>
    </submittedName>
</protein>
<keyword evidence="2" id="KW-0472">Membrane</keyword>
<name>A0A1Z5KP02_FISSO</name>
<comment type="caution">
    <text evidence="4">The sequence shown here is derived from an EMBL/GenBank/DDBJ whole genome shotgun (WGS) entry which is preliminary data.</text>
</comment>
<feature type="transmembrane region" description="Helical" evidence="2">
    <location>
        <begin position="50"/>
        <end position="71"/>
    </location>
</feature>
<feature type="chain" id="PRO_5012306411" evidence="3">
    <location>
        <begin position="27"/>
        <end position="222"/>
    </location>
</feature>
<reference evidence="4 5" key="1">
    <citation type="journal article" date="2015" name="Plant Cell">
        <title>Oil accumulation by the oleaginous diatom Fistulifera solaris as revealed by the genome and transcriptome.</title>
        <authorList>
            <person name="Tanaka T."/>
            <person name="Maeda Y."/>
            <person name="Veluchamy A."/>
            <person name="Tanaka M."/>
            <person name="Abida H."/>
            <person name="Marechal E."/>
            <person name="Bowler C."/>
            <person name="Muto M."/>
            <person name="Sunaga Y."/>
            <person name="Tanaka M."/>
            <person name="Yoshino T."/>
            <person name="Taniguchi T."/>
            <person name="Fukuda Y."/>
            <person name="Nemoto M."/>
            <person name="Matsumoto M."/>
            <person name="Wong P.S."/>
            <person name="Aburatani S."/>
            <person name="Fujibuchi W."/>
        </authorList>
    </citation>
    <scope>NUCLEOTIDE SEQUENCE [LARGE SCALE GENOMIC DNA]</scope>
    <source>
        <strain evidence="4 5">JPCC DA0580</strain>
    </source>
</reference>
<dbReference type="OrthoDB" id="49080at2759"/>
<keyword evidence="2" id="KW-0812">Transmembrane</keyword>
<feature type="signal peptide" evidence="3">
    <location>
        <begin position="1"/>
        <end position="26"/>
    </location>
</feature>
<feature type="coiled-coil region" evidence="1">
    <location>
        <begin position="174"/>
        <end position="216"/>
    </location>
</feature>
<feature type="coiled-coil region" evidence="1">
    <location>
        <begin position="76"/>
        <end position="121"/>
    </location>
</feature>
<evidence type="ECO:0000256" key="2">
    <source>
        <dbReference type="SAM" id="Phobius"/>
    </source>
</evidence>
<accession>A0A1Z5KP02</accession>
<dbReference type="AlphaFoldDB" id="A0A1Z5KP02"/>
<dbReference type="Proteomes" id="UP000198406">
    <property type="component" value="Unassembled WGS sequence"/>
</dbReference>